<proteinExistence type="predicted"/>
<dbReference type="AlphaFoldDB" id="A0A4U0ZDS9"/>
<name>A0A4U0ZDS9_9ALTE</name>
<dbReference type="Pfam" id="PF07277">
    <property type="entry name" value="SapC"/>
    <property type="match status" value="1"/>
</dbReference>
<dbReference type="OrthoDB" id="9806524at2"/>
<comment type="caution">
    <text evidence="1">The sequence shown here is derived from an EMBL/GenBank/DDBJ whole genome shotgun (WGS) entry which is preliminary data.</text>
</comment>
<sequence length="249" mass="27815">MPKFETLSADAHSTLTIDESKLASTYSKFHLLNIEIKEAVQASSDFPLFFSKSTEAKYWTISALCGLAPQENVFETQGTWLGHYAPLSLRTLPFIVRLGNEGQQQEVLIDVDSPAISSQNGEALFLSSKRPTAYLDNKKKLLEERVTAMQQTAVMMNQISEMGLIHSVDLIIEFKDNTSQRVGGLATVNEQRLQNLTADELANLNQKGLLNVLFNILGSILQVNRVIRLHNTKFPDRAVNNIKFETSKS</sequence>
<organism evidence="1 2">
    <name type="scientific">Alteromonas portus</name>
    <dbReference type="NCBI Taxonomy" id="2565549"/>
    <lineage>
        <taxon>Bacteria</taxon>
        <taxon>Pseudomonadati</taxon>
        <taxon>Pseudomonadota</taxon>
        <taxon>Gammaproteobacteria</taxon>
        <taxon>Alteromonadales</taxon>
        <taxon>Alteromonadaceae</taxon>
        <taxon>Alteromonas/Salinimonas group</taxon>
        <taxon>Alteromonas</taxon>
    </lineage>
</organism>
<evidence type="ECO:0000313" key="2">
    <source>
        <dbReference type="Proteomes" id="UP000305471"/>
    </source>
</evidence>
<evidence type="ECO:0008006" key="3">
    <source>
        <dbReference type="Google" id="ProtNLM"/>
    </source>
</evidence>
<dbReference type="EMBL" id="SWCO01000009">
    <property type="protein sequence ID" value="TKB01985.1"/>
    <property type="molecule type" value="Genomic_DNA"/>
</dbReference>
<keyword evidence="2" id="KW-1185">Reference proteome</keyword>
<gene>
    <name evidence="1" type="ORF">E5672_15925</name>
</gene>
<dbReference type="RefSeq" id="WP_136783108.1">
    <property type="nucleotide sequence ID" value="NZ_SWCO01000009.1"/>
</dbReference>
<accession>A0A4U0ZDS9</accession>
<evidence type="ECO:0000313" key="1">
    <source>
        <dbReference type="EMBL" id="TKB01985.1"/>
    </source>
</evidence>
<protein>
    <recommendedName>
        <fullName evidence="3">SapC family protein</fullName>
    </recommendedName>
</protein>
<dbReference type="Proteomes" id="UP000305471">
    <property type="component" value="Unassembled WGS sequence"/>
</dbReference>
<dbReference type="InterPro" id="IPR010836">
    <property type="entry name" value="SapC"/>
</dbReference>
<reference evidence="1 2" key="1">
    <citation type="submission" date="2019-04" db="EMBL/GenBank/DDBJ databases">
        <title>Alteromonas portus sp. nov., an alginate lyase-excreting marine bacterium.</title>
        <authorList>
            <person name="Huang H."/>
            <person name="Mo K."/>
            <person name="Bao S."/>
        </authorList>
    </citation>
    <scope>NUCLEOTIDE SEQUENCE [LARGE SCALE GENOMIC DNA]</scope>
    <source>
        <strain evidence="1 2">HB161718</strain>
    </source>
</reference>